<feature type="chain" id="PRO_5045986065" description="EGF domain-specific O-linked N-acetylglucosamine transferase" evidence="2">
    <location>
        <begin position="20"/>
        <end position="389"/>
    </location>
</feature>
<evidence type="ECO:0000313" key="3">
    <source>
        <dbReference type="EMBL" id="KAJ8301155.1"/>
    </source>
</evidence>
<accession>A0ABQ9ECG9</accession>
<dbReference type="EMBL" id="JARBDR010000918">
    <property type="protein sequence ID" value="KAJ8301155.1"/>
    <property type="molecule type" value="Genomic_DNA"/>
</dbReference>
<feature type="signal peptide" evidence="2">
    <location>
        <begin position="1"/>
        <end position="19"/>
    </location>
</feature>
<keyword evidence="2" id="KW-0732">Signal</keyword>
<sequence>MINIFGFCVFYVALTICNGFDWKGLNLPDEHIPYYFTNNPDELLKIKKCWGYEDNCPVKQRMGMPTCPGESRGWVKTNNKAEQLDIFWKQGDFGYADSSLECVRHTRYCKATNLYMDFTNARFNQGNDRYAELEHYTSLPFRPIEDNKCDIVIEKPTFLIKLDADVNIIMWDTSPLIYRDLFEITWKAFSDYPVKRLQDYDGQKVCFKQAVFPLLARMRYGMFYNMPMIPGCEKCSLFRAFNQHITHRVIKLELPFYLDQLNTEKSSMKMRNTPFIDQMKVSHNSDIFIGIHGAGLTHMLFQPDWAVVMEIYNCEDEGCYRDLAKLRGIKYMTWENKKKLHQQDEGHHPTLGAHAKFTNYGFDVEEFLRLVSKAADHCETPPSISSSKK</sequence>
<gene>
    <name evidence="3" type="ORF">KUTeg_020142</name>
</gene>
<evidence type="ECO:0000313" key="4">
    <source>
        <dbReference type="Proteomes" id="UP001217089"/>
    </source>
</evidence>
<name>A0ABQ9ECG9_TEGGR</name>
<dbReference type="PANTHER" id="PTHR20961">
    <property type="entry name" value="GLYCOSYLTRANSFERASE"/>
    <property type="match status" value="1"/>
</dbReference>
<evidence type="ECO:0008006" key="5">
    <source>
        <dbReference type="Google" id="ProtNLM"/>
    </source>
</evidence>
<dbReference type="Proteomes" id="UP001217089">
    <property type="component" value="Unassembled WGS sequence"/>
</dbReference>
<reference evidence="3 4" key="1">
    <citation type="submission" date="2022-12" db="EMBL/GenBank/DDBJ databases">
        <title>Chromosome-level genome of Tegillarca granosa.</title>
        <authorList>
            <person name="Kim J."/>
        </authorList>
    </citation>
    <scope>NUCLEOTIDE SEQUENCE [LARGE SCALE GENOMIC DNA]</scope>
    <source>
        <strain evidence="3">Teg-2019</strain>
        <tissue evidence="3">Adductor muscle</tissue>
    </source>
</reference>
<dbReference type="PANTHER" id="PTHR20961:SF148">
    <property type="entry name" value="EGF DOMAIN-SPECIFIC O-LINKED N-ACETYLGLUCOSAMINE TRANSFERASE"/>
    <property type="match status" value="1"/>
</dbReference>
<keyword evidence="4" id="KW-1185">Reference proteome</keyword>
<evidence type="ECO:0000256" key="2">
    <source>
        <dbReference type="SAM" id="SignalP"/>
    </source>
</evidence>
<protein>
    <recommendedName>
        <fullName evidence="5">EGF domain-specific O-linked N-acetylglucosamine transferase</fullName>
    </recommendedName>
</protein>
<organism evidence="3 4">
    <name type="scientific">Tegillarca granosa</name>
    <name type="common">Malaysian cockle</name>
    <name type="synonym">Anadara granosa</name>
    <dbReference type="NCBI Taxonomy" id="220873"/>
    <lineage>
        <taxon>Eukaryota</taxon>
        <taxon>Metazoa</taxon>
        <taxon>Spiralia</taxon>
        <taxon>Lophotrochozoa</taxon>
        <taxon>Mollusca</taxon>
        <taxon>Bivalvia</taxon>
        <taxon>Autobranchia</taxon>
        <taxon>Pteriomorphia</taxon>
        <taxon>Arcoida</taxon>
        <taxon>Arcoidea</taxon>
        <taxon>Arcidae</taxon>
        <taxon>Tegillarca</taxon>
    </lineage>
</organism>
<keyword evidence="1" id="KW-0256">Endoplasmic reticulum</keyword>
<evidence type="ECO:0000256" key="1">
    <source>
        <dbReference type="ARBA" id="ARBA00022824"/>
    </source>
</evidence>
<proteinExistence type="predicted"/>
<comment type="caution">
    <text evidence="3">The sequence shown here is derived from an EMBL/GenBank/DDBJ whole genome shotgun (WGS) entry which is preliminary data.</text>
</comment>
<dbReference type="InterPro" id="IPR007657">
    <property type="entry name" value="Glycosyltransferase_61"/>
</dbReference>